<protein>
    <submittedName>
        <fullName evidence="1">Uncharacterized protein</fullName>
    </submittedName>
</protein>
<name>A0ACB8ZT19_CICIN</name>
<reference evidence="2" key="1">
    <citation type="journal article" date="2022" name="Mol. Ecol. Resour.">
        <title>The genomes of chicory, endive, great burdock and yacon provide insights into Asteraceae palaeo-polyploidization history and plant inulin production.</title>
        <authorList>
            <person name="Fan W."/>
            <person name="Wang S."/>
            <person name="Wang H."/>
            <person name="Wang A."/>
            <person name="Jiang F."/>
            <person name="Liu H."/>
            <person name="Zhao H."/>
            <person name="Xu D."/>
            <person name="Zhang Y."/>
        </authorList>
    </citation>
    <scope>NUCLEOTIDE SEQUENCE [LARGE SCALE GENOMIC DNA]</scope>
    <source>
        <strain evidence="2">cv. Punajuju</strain>
    </source>
</reference>
<dbReference type="EMBL" id="CM042016">
    <property type="protein sequence ID" value="KAI3700481.1"/>
    <property type="molecule type" value="Genomic_DNA"/>
</dbReference>
<sequence>MKKELMKEVLEKHHHMSFVCEDFMVYKRFEAFKGATNLRTLLAVLRSYKLNLKAALRISNPLNGTPTPHFPPASNH</sequence>
<evidence type="ECO:0000313" key="2">
    <source>
        <dbReference type="Proteomes" id="UP001055811"/>
    </source>
</evidence>
<keyword evidence="2" id="KW-1185">Reference proteome</keyword>
<comment type="caution">
    <text evidence="1">The sequence shown here is derived from an EMBL/GenBank/DDBJ whole genome shotgun (WGS) entry which is preliminary data.</text>
</comment>
<dbReference type="Proteomes" id="UP001055811">
    <property type="component" value="Linkage Group LG08"/>
</dbReference>
<evidence type="ECO:0000313" key="1">
    <source>
        <dbReference type="EMBL" id="KAI3700481.1"/>
    </source>
</evidence>
<proteinExistence type="predicted"/>
<organism evidence="1 2">
    <name type="scientific">Cichorium intybus</name>
    <name type="common">Chicory</name>
    <dbReference type="NCBI Taxonomy" id="13427"/>
    <lineage>
        <taxon>Eukaryota</taxon>
        <taxon>Viridiplantae</taxon>
        <taxon>Streptophyta</taxon>
        <taxon>Embryophyta</taxon>
        <taxon>Tracheophyta</taxon>
        <taxon>Spermatophyta</taxon>
        <taxon>Magnoliopsida</taxon>
        <taxon>eudicotyledons</taxon>
        <taxon>Gunneridae</taxon>
        <taxon>Pentapetalae</taxon>
        <taxon>asterids</taxon>
        <taxon>campanulids</taxon>
        <taxon>Asterales</taxon>
        <taxon>Asteraceae</taxon>
        <taxon>Cichorioideae</taxon>
        <taxon>Cichorieae</taxon>
        <taxon>Cichoriinae</taxon>
        <taxon>Cichorium</taxon>
    </lineage>
</organism>
<reference evidence="1 2" key="2">
    <citation type="journal article" date="2022" name="Mol. Ecol. Resour.">
        <title>The genomes of chicory, endive, great burdock and yacon provide insights into Asteraceae paleo-polyploidization history and plant inulin production.</title>
        <authorList>
            <person name="Fan W."/>
            <person name="Wang S."/>
            <person name="Wang H."/>
            <person name="Wang A."/>
            <person name="Jiang F."/>
            <person name="Liu H."/>
            <person name="Zhao H."/>
            <person name="Xu D."/>
            <person name="Zhang Y."/>
        </authorList>
    </citation>
    <scope>NUCLEOTIDE SEQUENCE [LARGE SCALE GENOMIC DNA]</scope>
    <source>
        <strain evidence="2">cv. Punajuju</strain>
        <tissue evidence="1">Leaves</tissue>
    </source>
</reference>
<gene>
    <name evidence="1" type="ORF">L2E82_45111</name>
</gene>
<accession>A0ACB8ZT19</accession>